<reference evidence="6 7" key="1">
    <citation type="journal article" date="2009" name="Biosci. Biotechnol. Biochem.">
        <title>WeGAS: a web-based microbial genome annotation system.</title>
        <authorList>
            <person name="Lee D."/>
            <person name="Seo H."/>
            <person name="Park C."/>
            <person name="Park K."/>
        </authorList>
    </citation>
    <scope>NUCLEOTIDE SEQUENCE [LARGE SCALE GENOMIC DNA]</scope>
    <source>
        <strain evidence="7">ATCC 49049 / DSM 4359 / NBRC 107923 / NS-E</strain>
    </source>
</reference>
<dbReference type="PANTHER" id="PTHR42794:SF1">
    <property type="entry name" value="HEMIN IMPORT ATP-BINDING PROTEIN HMUV"/>
    <property type="match status" value="1"/>
</dbReference>
<gene>
    <name evidence="6" type="ordered locus">CTN_0614</name>
</gene>
<dbReference type="Proteomes" id="UP000000445">
    <property type="component" value="Chromosome"/>
</dbReference>
<dbReference type="eggNOG" id="COG1120">
    <property type="taxonomic scope" value="Bacteria"/>
</dbReference>
<dbReference type="AlphaFoldDB" id="B9K757"/>
<dbReference type="Pfam" id="PF00005">
    <property type="entry name" value="ABC_tran"/>
    <property type="match status" value="1"/>
</dbReference>
<keyword evidence="7" id="KW-1185">Reference proteome</keyword>
<sequence length="259" mass="29038">MCELKAVKVENLYFRYRTGFSLENIEFSVEEGEFFGIIGPNGSGKTTLLKILSGLLKPQKGTVLLFGKVPWEVSRKEMAKTVTLVSQDFFPSYDFTVKEIVEMGRLPHQRLLNGASKRDEEIVLKSLELTDTLKFSSRTFWTLSAGERRKVVLSKAIAQDTKILLVDELTAHLDYSNVSLVGNVMRKLKESGKTIVAVFHDINVASLLCDRLAVMKNGRIIKIGAPTEVLDEGVLRSVFETEFVVLTHPVTKKPLAFLK</sequence>
<dbReference type="STRING" id="309803.CTN_0614"/>
<dbReference type="InterPro" id="IPR027417">
    <property type="entry name" value="P-loop_NTPase"/>
</dbReference>
<dbReference type="InterPro" id="IPR003593">
    <property type="entry name" value="AAA+_ATPase"/>
</dbReference>
<dbReference type="GO" id="GO:0005524">
    <property type="term" value="F:ATP binding"/>
    <property type="evidence" value="ECO:0007669"/>
    <property type="project" value="UniProtKB-KW"/>
</dbReference>
<keyword evidence="2" id="KW-0547">Nucleotide-binding</keyword>
<dbReference type="HOGENOM" id="CLU_000604_1_11_0"/>
<dbReference type="EMBL" id="CP000916">
    <property type="protein sequence ID" value="ACM22790.1"/>
    <property type="molecule type" value="Genomic_DNA"/>
</dbReference>
<evidence type="ECO:0000256" key="3">
    <source>
        <dbReference type="ARBA" id="ARBA00022840"/>
    </source>
</evidence>
<dbReference type="InterPro" id="IPR003439">
    <property type="entry name" value="ABC_transporter-like_ATP-bd"/>
</dbReference>
<evidence type="ECO:0000256" key="2">
    <source>
        <dbReference type="ARBA" id="ARBA00022741"/>
    </source>
</evidence>
<evidence type="ECO:0000313" key="7">
    <source>
        <dbReference type="Proteomes" id="UP000000445"/>
    </source>
</evidence>
<accession>B9K757</accession>
<dbReference type="PROSITE" id="PS00211">
    <property type="entry name" value="ABC_TRANSPORTER_1"/>
    <property type="match status" value="1"/>
</dbReference>
<dbReference type="CDD" id="cd03214">
    <property type="entry name" value="ABC_Iron-Siderophores_B12_Hemin"/>
    <property type="match status" value="1"/>
</dbReference>
<keyword evidence="3 6" id="KW-0067">ATP-binding</keyword>
<dbReference type="SMART" id="SM00382">
    <property type="entry name" value="AAA"/>
    <property type="match status" value="1"/>
</dbReference>
<evidence type="ECO:0000313" key="6">
    <source>
        <dbReference type="EMBL" id="ACM22790.1"/>
    </source>
</evidence>
<evidence type="ECO:0000256" key="1">
    <source>
        <dbReference type="ARBA" id="ARBA00022448"/>
    </source>
</evidence>
<dbReference type="PANTHER" id="PTHR42794">
    <property type="entry name" value="HEMIN IMPORT ATP-BINDING PROTEIN HMUV"/>
    <property type="match status" value="1"/>
</dbReference>
<organism evidence="6 7">
    <name type="scientific">Thermotoga neapolitana (strain ATCC 49049 / DSM 4359 / NBRC 107923 / NS-E)</name>
    <dbReference type="NCBI Taxonomy" id="309803"/>
    <lineage>
        <taxon>Bacteria</taxon>
        <taxon>Thermotogati</taxon>
        <taxon>Thermotogota</taxon>
        <taxon>Thermotogae</taxon>
        <taxon>Thermotogales</taxon>
        <taxon>Thermotogaceae</taxon>
        <taxon>Thermotoga</taxon>
    </lineage>
</organism>
<dbReference type="RefSeq" id="WP_015919109.1">
    <property type="nucleotide sequence ID" value="NZ_CP001128.1"/>
</dbReference>
<dbReference type="Gene3D" id="3.40.50.300">
    <property type="entry name" value="P-loop containing nucleotide triphosphate hydrolases"/>
    <property type="match status" value="1"/>
</dbReference>
<evidence type="ECO:0000256" key="4">
    <source>
        <dbReference type="ARBA" id="ARBA00022967"/>
    </source>
</evidence>
<dbReference type="SUPFAM" id="SSF52540">
    <property type="entry name" value="P-loop containing nucleoside triphosphate hydrolases"/>
    <property type="match status" value="1"/>
</dbReference>
<protein>
    <submittedName>
        <fullName evidence="6">Iron(III) ABC transporter, ATP-binding protein</fullName>
    </submittedName>
</protein>
<evidence type="ECO:0000259" key="5">
    <source>
        <dbReference type="PROSITE" id="PS50893"/>
    </source>
</evidence>
<dbReference type="KEGG" id="tna:CTN_0614"/>
<dbReference type="GO" id="GO:0016887">
    <property type="term" value="F:ATP hydrolysis activity"/>
    <property type="evidence" value="ECO:0007669"/>
    <property type="project" value="InterPro"/>
</dbReference>
<dbReference type="InterPro" id="IPR017871">
    <property type="entry name" value="ABC_transporter-like_CS"/>
</dbReference>
<proteinExistence type="predicted"/>
<keyword evidence="4" id="KW-1278">Translocase</keyword>
<name>B9K757_THENN</name>
<dbReference type="FunFam" id="3.40.50.300:FF:000134">
    <property type="entry name" value="Iron-enterobactin ABC transporter ATP-binding protein"/>
    <property type="match status" value="1"/>
</dbReference>
<keyword evidence="1" id="KW-0813">Transport</keyword>
<dbReference type="PROSITE" id="PS50893">
    <property type="entry name" value="ABC_TRANSPORTER_2"/>
    <property type="match status" value="1"/>
</dbReference>
<feature type="domain" description="ABC transporter" evidence="5">
    <location>
        <begin position="7"/>
        <end position="242"/>
    </location>
</feature>